<evidence type="ECO:0000313" key="7">
    <source>
        <dbReference type="EnsemblPlants" id="Pp3c12_21260V3.1"/>
    </source>
</evidence>
<dbReference type="Proteomes" id="UP000006727">
    <property type="component" value="Chromosome 12"/>
</dbReference>
<reference evidence="6 8" key="1">
    <citation type="journal article" date="2008" name="Science">
        <title>The Physcomitrella genome reveals evolutionary insights into the conquest of land by plants.</title>
        <authorList>
            <person name="Rensing S."/>
            <person name="Lang D."/>
            <person name="Zimmer A."/>
            <person name="Terry A."/>
            <person name="Salamov A."/>
            <person name="Shapiro H."/>
            <person name="Nishiyama T."/>
            <person name="Perroud P.-F."/>
            <person name="Lindquist E."/>
            <person name="Kamisugi Y."/>
            <person name="Tanahashi T."/>
            <person name="Sakakibara K."/>
            <person name="Fujita T."/>
            <person name="Oishi K."/>
            <person name="Shin-I T."/>
            <person name="Kuroki Y."/>
            <person name="Toyoda A."/>
            <person name="Suzuki Y."/>
            <person name="Hashimoto A."/>
            <person name="Yamaguchi K."/>
            <person name="Sugano A."/>
            <person name="Kohara Y."/>
            <person name="Fujiyama A."/>
            <person name="Anterola A."/>
            <person name="Aoki S."/>
            <person name="Ashton N."/>
            <person name="Barbazuk W.B."/>
            <person name="Barker E."/>
            <person name="Bennetzen J."/>
            <person name="Bezanilla M."/>
            <person name="Blankenship R."/>
            <person name="Cho S.H."/>
            <person name="Dutcher S."/>
            <person name="Estelle M."/>
            <person name="Fawcett J.A."/>
            <person name="Gundlach H."/>
            <person name="Hanada K."/>
            <person name="Heyl A."/>
            <person name="Hicks K.A."/>
            <person name="Hugh J."/>
            <person name="Lohr M."/>
            <person name="Mayer K."/>
            <person name="Melkozernov A."/>
            <person name="Murata T."/>
            <person name="Nelson D."/>
            <person name="Pils B."/>
            <person name="Prigge M."/>
            <person name="Reiss B."/>
            <person name="Renner T."/>
            <person name="Rombauts S."/>
            <person name="Rushton P."/>
            <person name="Sanderfoot A."/>
            <person name="Schween G."/>
            <person name="Shiu S.-H."/>
            <person name="Stueber K."/>
            <person name="Theodoulou F.L."/>
            <person name="Tu H."/>
            <person name="Van de Peer Y."/>
            <person name="Verrier P.J."/>
            <person name="Waters E."/>
            <person name="Wood A."/>
            <person name="Yang L."/>
            <person name="Cove D."/>
            <person name="Cuming A."/>
            <person name="Hasebe M."/>
            <person name="Lucas S."/>
            <person name="Mishler D.B."/>
            <person name="Reski R."/>
            <person name="Grigoriev I."/>
            <person name="Quatrano R.S."/>
            <person name="Boore J.L."/>
        </authorList>
    </citation>
    <scope>NUCLEOTIDE SEQUENCE [LARGE SCALE GENOMIC DNA]</scope>
    <source>
        <strain evidence="7 8">cv. Gransden 2004</strain>
    </source>
</reference>
<dbReference type="FunFam" id="3.40.50.2000:FF:000426">
    <property type="entry name" value="Glycosyltransferase"/>
    <property type="match status" value="1"/>
</dbReference>
<dbReference type="InParanoid" id="A0A2K1JRK4"/>
<dbReference type="EC" id="2.4.1.-" evidence="4"/>
<reference evidence="7" key="3">
    <citation type="submission" date="2020-12" db="UniProtKB">
        <authorList>
            <consortium name="EnsemblPlants"/>
        </authorList>
    </citation>
    <scope>IDENTIFICATION</scope>
</reference>
<dbReference type="PaxDb" id="3218-PP1S108_108V6.2"/>
<dbReference type="Gramene" id="Pp3c12_21260V3.1">
    <property type="protein sequence ID" value="Pp3c12_21260V3.1"/>
    <property type="gene ID" value="Pp3c12_21260"/>
</dbReference>
<keyword evidence="8" id="KW-1185">Reference proteome</keyword>
<dbReference type="EMBL" id="ABEU02000012">
    <property type="protein sequence ID" value="PNR44165.1"/>
    <property type="molecule type" value="Genomic_DNA"/>
</dbReference>
<evidence type="ECO:0000256" key="3">
    <source>
        <dbReference type="RuleBase" id="RU003718"/>
    </source>
</evidence>
<dbReference type="Pfam" id="PF00201">
    <property type="entry name" value="UDPGT"/>
    <property type="match status" value="1"/>
</dbReference>
<dbReference type="Gene3D" id="3.40.50.2000">
    <property type="entry name" value="Glycogen Phosphorylase B"/>
    <property type="match status" value="2"/>
</dbReference>
<dbReference type="EnsemblPlants" id="Pp3c12_21260V3.1">
    <property type="protein sequence ID" value="Pp3c12_21260V3.1"/>
    <property type="gene ID" value="Pp3c12_21260"/>
</dbReference>
<dbReference type="PANTHER" id="PTHR48045">
    <property type="entry name" value="UDP-GLYCOSYLTRANSFERASE 72B1"/>
    <property type="match status" value="1"/>
</dbReference>
<dbReference type="PROSITE" id="PS00375">
    <property type="entry name" value="UDPGT"/>
    <property type="match status" value="1"/>
</dbReference>
<organism evidence="6">
    <name type="scientific">Physcomitrium patens</name>
    <name type="common">Spreading-leaved earth moss</name>
    <name type="synonym">Physcomitrella patens</name>
    <dbReference type="NCBI Taxonomy" id="3218"/>
    <lineage>
        <taxon>Eukaryota</taxon>
        <taxon>Viridiplantae</taxon>
        <taxon>Streptophyta</taxon>
        <taxon>Embryophyta</taxon>
        <taxon>Bryophyta</taxon>
        <taxon>Bryophytina</taxon>
        <taxon>Bryopsida</taxon>
        <taxon>Funariidae</taxon>
        <taxon>Funariales</taxon>
        <taxon>Funariaceae</taxon>
        <taxon>Physcomitrium</taxon>
    </lineage>
</organism>
<comment type="similarity">
    <text evidence="1 3">Belongs to the UDP-glycosyltransferase family.</text>
</comment>
<dbReference type="CDD" id="cd03784">
    <property type="entry name" value="GT1_Gtf-like"/>
    <property type="match status" value="1"/>
</dbReference>
<feature type="region of interest" description="Disordered" evidence="5">
    <location>
        <begin position="442"/>
        <end position="463"/>
    </location>
</feature>
<dbReference type="Gramene" id="Pp3c12_21260V3.2">
    <property type="protein sequence ID" value="Pp3c12_21260V3.2"/>
    <property type="gene ID" value="Pp3c12_21260"/>
</dbReference>
<dbReference type="SUPFAM" id="SSF53756">
    <property type="entry name" value="UDP-Glycosyltransferase/glycogen phosphorylase"/>
    <property type="match status" value="1"/>
</dbReference>
<dbReference type="InterPro" id="IPR002213">
    <property type="entry name" value="UDP_glucos_trans"/>
</dbReference>
<evidence type="ECO:0000313" key="6">
    <source>
        <dbReference type="EMBL" id="PNR44165.1"/>
    </source>
</evidence>
<dbReference type="InterPro" id="IPR035595">
    <property type="entry name" value="UDP_glycos_trans_CS"/>
</dbReference>
<evidence type="ECO:0000313" key="8">
    <source>
        <dbReference type="Proteomes" id="UP000006727"/>
    </source>
</evidence>
<dbReference type="GO" id="GO:0008194">
    <property type="term" value="F:UDP-glycosyltransferase activity"/>
    <property type="evidence" value="ECO:0000318"/>
    <property type="project" value="GO_Central"/>
</dbReference>
<protein>
    <recommendedName>
        <fullName evidence="4">Glycosyltransferase</fullName>
        <ecNumber evidence="4">2.4.1.-</ecNumber>
    </recommendedName>
</protein>
<evidence type="ECO:0000256" key="5">
    <source>
        <dbReference type="SAM" id="MobiDB-lite"/>
    </source>
</evidence>
<evidence type="ECO:0000256" key="4">
    <source>
        <dbReference type="RuleBase" id="RU362057"/>
    </source>
</evidence>
<proteinExistence type="inferred from homology"/>
<evidence type="ECO:0000256" key="1">
    <source>
        <dbReference type="ARBA" id="ARBA00009995"/>
    </source>
</evidence>
<reference evidence="6 8" key="2">
    <citation type="journal article" date="2018" name="Plant J.">
        <title>The Physcomitrella patens chromosome-scale assembly reveals moss genome structure and evolution.</title>
        <authorList>
            <person name="Lang D."/>
            <person name="Ullrich K.K."/>
            <person name="Murat F."/>
            <person name="Fuchs J."/>
            <person name="Jenkins J."/>
            <person name="Haas F.B."/>
            <person name="Piednoel M."/>
            <person name="Gundlach H."/>
            <person name="Van Bel M."/>
            <person name="Meyberg R."/>
            <person name="Vives C."/>
            <person name="Morata J."/>
            <person name="Symeonidi A."/>
            <person name="Hiss M."/>
            <person name="Muchero W."/>
            <person name="Kamisugi Y."/>
            <person name="Saleh O."/>
            <person name="Blanc G."/>
            <person name="Decker E.L."/>
            <person name="van Gessel N."/>
            <person name="Grimwood J."/>
            <person name="Hayes R.D."/>
            <person name="Graham S.W."/>
            <person name="Gunter L.E."/>
            <person name="McDaniel S.F."/>
            <person name="Hoernstein S.N.W."/>
            <person name="Larsson A."/>
            <person name="Li F.W."/>
            <person name="Perroud P.F."/>
            <person name="Phillips J."/>
            <person name="Ranjan P."/>
            <person name="Rokshar D.S."/>
            <person name="Rothfels C.J."/>
            <person name="Schneider L."/>
            <person name="Shu S."/>
            <person name="Stevenson D.W."/>
            <person name="Thummler F."/>
            <person name="Tillich M."/>
            <person name="Villarreal Aguilar J.C."/>
            <person name="Widiez T."/>
            <person name="Wong G.K."/>
            <person name="Wymore A."/>
            <person name="Zhang Y."/>
            <person name="Zimmer A.D."/>
            <person name="Quatrano R.S."/>
            <person name="Mayer K.F.X."/>
            <person name="Goodstein D."/>
            <person name="Casacuberta J.M."/>
            <person name="Vandepoele K."/>
            <person name="Reski R."/>
            <person name="Cuming A.C."/>
            <person name="Tuskan G.A."/>
            <person name="Maumus F."/>
            <person name="Salse J."/>
            <person name="Schmutz J."/>
            <person name="Rensing S.A."/>
        </authorList>
    </citation>
    <scope>NUCLEOTIDE SEQUENCE [LARGE SCALE GENOMIC DNA]</scope>
    <source>
        <strain evidence="7 8">cv. Gransden 2004</strain>
    </source>
</reference>
<keyword evidence="2 3" id="KW-0808">Transferase</keyword>
<keyword evidence="3" id="KW-0328">Glycosyltransferase</keyword>
<gene>
    <name evidence="6" type="ORF">PHYPA_016549</name>
</gene>
<dbReference type="EnsemblPlants" id="Pp3c12_21260V3.2">
    <property type="protein sequence ID" value="Pp3c12_21260V3.2"/>
    <property type="gene ID" value="Pp3c12_21260"/>
</dbReference>
<dbReference type="PANTHER" id="PTHR48045:SF31">
    <property type="entry name" value="UDP-GLYCOSYLTRANSFERASE 76B1-LIKE"/>
    <property type="match status" value="1"/>
</dbReference>
<evidence type="ECO:0000256" key="2">
    <source>
        <dbReference type="ARBA" id="ARBA00022679"/>
    </source>
</evidence>
<dbReference type="AlphaFoldDB" id="A0A2K1JRK4"/>
<name>A0A2K1JRK4_PHYPA</name>
<sequence>MGSNSGNVHVVLVPFSAIGHCMPFLYLASRLAQVGVKVTFLCLEGLRSQLQTSPSFKPHAGVILHKNIDIVTVKDGFSTRAGLGAADVIREESRPALVSVFCDCLSSLMSSGASLAPCCIISDMMLGFTHDVAAKFNIPRYVLHTQSAANLSLMLQVPKLLADSILPLTTTSQDVFVQIPGLKVRLRASELPTDLDPNALIPKLLKIDSYGNFLYMSRRAAEAPIVLDNTFRELEADVLAALDETGQPMIYVALGTIGLTGYENCIEDFALGLEASGQPFLWIAGDLISRRQDQPTITQCLPPGFLERTKDRGMVVTTWAPQLRILNHPSTGAFLSHCGWNSILESISAGLPIIALPGRAEQKMNCRFLVDVAQVAVELKVDEKGRPTSSSEVERKVRLVMQQDEGRTLKANVQALKRSEESSAASIHELIKFISAAESHVQQHRDNNINNNNNNNRAWHPVN</sequence>
<accession>A0A2K1JRK4</accession>